<sequence length="25" mass="2686">MNPSIYGDASNFVLQDDSSEPVNVS</sequence>
<feature type="region of interest" description="Disordered" evidence="1">
    <location>
        <begin position="1"/>
        <end position="25"/>
    </location>
</feature>
<dbReference type="AlphaFoldDB" id="A0A0A9F5Y4"/>
<reference evidence="2" key="2">
    <citation type="journal article" date="2015" name="Data Brief">
        <title>Shoot transcriptome of the giant reed, Arundo donax.</title>
        <authorList>
            <person name="Barrero R.A."/>
            <person name="Guerrero F.D."/>
            <person name="Moolhuijzen P."/>
            <person name="Goolsby J.A."/>
            <person name="Tidwell J."/>
            <person name="Bellgard S.E."/>
            <person name="Bellgard M.I."/>
        </authorList>
    </citation>
    <scope>NUCLEOTIDE SEQUENCE</scope>
    <source>
        <tissue evidence="2">Shoot tissue taken approximately 20 cm above the soil surface</tissue>
    </source>
</reference>
<name>A0A0A9F5Y4_ARUDO</name>
<dbReference type="EMBL" id="GBRH01192345">
    <property type="protein sequence ID" value="JAE05551.1"/>
    <property type="molecule type" value="Transcribed_RNA"/>
</dbReference>
<organism evidence="2">
    <name type="scientific">Arundo donax</name>
    <name type="common">Giant reed</name>
    <name type="synonym">Donax arundinaceus</name>
    <dbReference type="NCBI Taxonomy" id="35708"/>
    <lineage>
        <taxon>Eukaryota</taxon>
        <taxon>Viridiplantae</taxon>
        <taxon>Streptophyta</taxon>
        <taxon>Embryophyta</taxon>
        <taxon>Tracheophyta</taxon>
        <taxon>Spermatophyta</taxon>
        <taxon>Magnoliopsida</taxon>
        <taxon>Liliopsida</taxon>
        <taxon>Poales</taxon>
        <taxon>Poaceae</taxon>
        <taxon>PACMAD clade</taxon>
        <taxon>Arundinoideae</taxon>
        <taxon>Arundineae</taxon>
        <taxon>Arundo</taxon>
    </lineage>
</organism>
<evidence type="ECO:0000313" key="2">
    <source>
        <dbReference type="EMBL" id="JAE05551.1"/>
    </source>
</evidence>
<reference evidence="2" key="1">
    <citation type="submission" date="2014-09" db="EMBL/GenBank/DDBJ databases">
        <authorList>
            <person name="Magalhaes I.L.F."/>
            <person name="Oliveira U."/>
            <person name="Santos F.R."/>
            <person name="Vidigal T.H.D.A."/>
            <person name="Brescovit A.D."/>
            <person name="Santos A.J."/>
        </authorList>
    </citation>
    <scope>NUCLEOTIDE SEQUENCE</scope>
    <source>
        <tissue evidence="2">Shoot tissue taken approximately 20 cm above the soil surface</tissue>
    </source>
</reference>
<accession>A0A0A9F5Y4</accession>
<protein>
    <submittedName>
        <fullName evidence="2">Uncharacterized protein</fullName>
    </submittedName>
</protein>
<evidence type="ECO:0000256" key="1">
    <source>
        <dbReference type="SAM" id="MobiDB-lite"/>
    </source>
</evidence>
<proteinExistence type="predicted"/>